<evidence type="ECO:0000313" key="1">
    <source>
        <dbReference type="EMBL" id="TNV82353.1"/>
    </source>
</evidence>
<reference evidence="1" key="1">
    <citation type="submission" date="2019-06" db="EMBL/GenBank/DDBJ databases">
        <authorList>
            <person name="Zheng W."/>
        </authorList>
    </citation>
    <scope>NUCLEOTIDE SEQUENCE</scope>
    <source>
        <strain evidence="1">QDHG01</strain>
    </source>
</reference>
<dbReference type="EMBL" id="RRYP01005060">
    <property type="protein sequence ID" value="TNV82353.1"/>
    <property type="molecule type" value="Genomic_DNA"/>
</dbReference>
<proteinExistence type="predicted"/>
<protein>
    <submittedName>
        <fullName evidence="1">Uncharacterized protein</fullName>
    </submittedName>
</protein>
<dbReference type="AlphaFoldDB" id="A0A8J8T5Q7"/>
<name>A0A8J8T5Q7_HALGN</name>
<accession>A0A8J8T5Q7</accession>
<comment type="caution">
    <text evidence="1">The sequence shown here is derived from an EMBL/GenBank/DDBJ whole genome shotgun (WGS) entry which is preliminary data.</text>
</comment>
<gene>
    <name evidence="1" type="ORF">FGO68_gene14079</name>
</gene>
<evidence type="ECO:0000313" key="2">
    <source>
        <dbReference type="Proteomes" id="UP000785679"/>
    </source>
</evidence>
<sequence>MGCTQAVQSIRKSTGLQHPIELKKKLTVSYVSLGKLKGKKLCLQVLSYAYKRTKVKHFIHQVNLCWRHLLFKDKHLIKQFVPSDKSIIVKNFFLDFGSQAARSYYGGKKLVYDFYFFERNLSSLEIVENARYHTLRIEVTDLIRVTCITDKQLRLLEWYKFKQIRFAWNPFPEQYKQLALFLQQVVSHVPSIFEVVINGGNSENEFWKNDKRVPKLQYKLKGKKQIEHFIKIIKYNKATENEYLKLSYDDKEQNIHKLLLGIENRDMMKVKYVQNSVYTDYDYDFRRDKFKNFKIRANLFWTFKLLMPDPDLPSVLKKEFQSLLTTKSKIRGAFQIQIDHLLRIIMNFGKDQNLFDKFCYRQLFVDKQSDRKTFQNILKGISKLSEVPILPPTQVRELVICRAQKQSLFLQASLIKLFSLSITSLRFTQTRPPGRQTKDREEFELIENHGVKCIEPQEYKFEAEFGLRMIALPKLSKLEIEINTIDDLGQILLYTNLLRICFLSITDLTICFSSSTFEKMVKKESLDAIYEFKDAVGRLKNIRRLSCNLFSLILLEGRIVANQNYQQLTYLNIYGQDQIPYYQEERLRHLPRRKQQFDEILDPQFSDDDLDSDYDPAGMQSASVKSLKKFSPQLTGLRVLKIDYPFLEASFTEEQYPNLKEIVIVANNGLNQTKDLVHEIALTKPSGFKVTIILPEEGGKRYQIDYIRQFYEVNPTKILKIKFLQVENFL</sequence>
<organism evidence="1 2">
    <name type="scientific">Halteria grandinella</name>
    <dbReference type="NCBI Taxonomy" id="5974"/>
    <lineage>
        <taxon>Eukaryota</taxon>
        <taxon>Sar</taxon>
        <taxon>Alveolata</taxon>
        <taxon>Ciliophora</taxon>
        <taxon>Intramacronucleata</taxon>
        <taxon>Spirotrichea</taxon>
        <taxon>Stichotrichia</taxon>
        <taxon>Sporadotrichida</taxon>
        <taxon>Halteriidae</taxon>
        <taxon>Halteria</taxon>
    </lineage>
</organism>
<keyword evidence="2" id="KW-1185">Reference proteome</keyword>
<dbReference type="Proteomes" id="UP000785679">
    <property type="component" value="Unassembled WGS sequence"/>
</dbReference>